<reference evidence="2 3" key="1">
    <citation type="journal article" date="2011" name="Genome Res.">
        <title>Phylogeny-wide analysis of social amoeba genomes highlights ancient origins for complex intercellular communication.</title>
        <authorList>
            <person name="Heidel A.J."/>
            <person name="Lawal H.M."/>
            <person name="Felder M."/>
            <person name="Schilde C."/>
            <person name="Helps N.R."/>
            <person name="Tunggal B."/>
            <person name="Rivero F."/>
            <person name="John U."/>
            <person name="Schleicher M."/>
            <person name="Eichinger L."/>
            <person name="Platzer M."/>
            <person name="Noegel A.A."/>
            <person name="Schaap P."/>
            <person name="Gloeckner G."/>
        </authorList>
    </citation>
    <scope>NUCLEOTIDE SEQUENCE [LARGE SCALE GENOMIC DNA]</scope>
    <source>
        <strain evidence="3">ATCC 26659 / Pp 5 / PN500</strain>
    </source>
</reference>
<evidence type="ECO:0000313" key="3">
    <source>
        <dbReference type="Proteomes" id="UP000001396"/>
    </source>
</evidence>
<feature type="compositionally biased region" description="Acidic residues" evidence="1">
    <location>
        <begin position="38"/>
        <end position="47"/>
    </location>
</feature>
<sequence>MDIKKYSDFESRNLHLVSIIKECEDRNRIELERHIQDPEEMDSESEADEIKREREEIEKEREEIEREIEEIEKEREVIERETVPSPNSGLPEINPSNYVPPLYTVVHQHATTVRSILS</sequence>
<keyword evidence="3" id="KW-1185">Reference proteome</keyword>
<evidence type="ECO:0000313" key="2">
    <source>
        <dbReference type="EMBL" id="EFA86132.1"/>
    </source>
</evidence>
<organism evidence="2 3">
    <name type="scientific">Heterostelium pallidum (strain ATCC 26659 / Pp 5 / PN500)</name>
    <name type="common">Cellular slime mold</name>
    <name type="synonym">Polysphondylium pallidum</name>
    <dbReference type="NCBI Taxonomy" id="670386"/>
    <lineage>
        <taxon>Eukaryota</taxon>
        <taxon>Amoebozoa</taxon>
        <taxon>Evosea</taxon>
        <taxon>Eumycetozoa</taxon>
        <taxon>Dictyostelia</taxon>
        <taxon>Acytosteliales</taxon>
        <taxon>Acytosteliaceae</taxon>
        <taxon>Heterostelium</taxon>
    </lineage>
</organism>
<dbReference type="GeneID" id="31356223"/>
<dbReference type="AlphaFoldDB" id="D3AX63"/>
<accession>D3AX63</accession>
<dbReference type="InParanoid" id="D3AX63"/>
<protein>
    <submittedName>
        <fullName evidence="2">Uncharacterized protein</fullName>
    </submittedName>
</protein>
<feature type="region of interest" description="Disordered" evidence="1">
    <location>
        <begin position="32"/>
        <end position="63"/>
    </location>
</feature>
<feature type="compositionally biased region" description="Basic and acidic residues" evidence="1">
    <location>
        <begin position="48"/>
        <end position="63"/>
    </location>
</feature>
<evidence type="ECO:0000256" key="1">
    <source>
        <dbReference type="SAM" id="MobiDB-lite"/>
    </source>
</evidence>
<dbReference type="Proteomes" id="UP000001396">
    <property type="component" value="Unassembled WGS sequence"/>
</dbReference>
<comment type="caution">
    <text evidence="2">The sequence shown here is derived from an EMBL/GenBank/DDBJ whole genome shotgun (WGS) entry which is preliminary data.</text>
</comment>
<proteinExistence type="predicted"/>
<name>D3AX63_HETP5</name>
<dbReference type="EMBL" id="ADBJ01000003">
    <property type="protein sequence ID" value="EFA86132.1"/>
    <property type="molecule type" value="Genomic_DNA"/>
</dbReference>
<gene>
    <name evidence="2" type="ORF">PPL_00692</name>
</gene>
<dbReference type="RefSeq" id="XP_020438237.1">
    <property type="nucleotide sequence ID" value="XM_020571714.1"/>
</dbReference>